<organism evidence="1">
    <name type="scientific">bioreactor metagenome</name>
    <dbReference type="NCBI Taxonomy" id="1076179"/>
    <lineage>
        <taxon>unclassified sequences</taxon>
        <taxon>metagenomes</taxon>
        <taxon>ecological metagenomes</taxon>
    </lineage>
</organism>
<comment type="caution">
    <text evidence="1">The sequence shown here is derived from an EMBL/GenBank/DDBJ whole genome shotgun (WGS) entry which is preliminary data.</text>
</comment>
<sequence>MEIKDPKGRVQHYHKNEPPVLQNHEHLLENSCQVLVALCPCGFFVDKYIDQKQQDTRDCSHIKNIAPGVTFEYRNQYEWEKESPQVNGPVEYAESKCRV</sequence>
<protein>
    <submittedName>
        <fullName evidence="1">Uncharacterized protein</fullName>
    </submittedName>
</protein>
<name>A0A645DH22_9ZZZZ</name>
<reference evidence="1" key="1">
    <citation type="submission" date="2019-08" db="EMBL/GenBank/DDBJ databases">
        <authorList>
            <person name="Kucharzyk K."/>
            <person name="Murdoch R.W."/>
            <person name="Higgins S."/>
            <person name="Loffler F."/>
        </authorList>
    </citation>
    <scope>NUCLEOTIDE SEQUENCE</scope>
</reference>
<evidence type="ECO:0000313" key="1">
    <source>
        <dbReference type="EMBL" id="MPM88123.1"/>
    </source>
</evidence>
<accession>A0A645DH22</accession>
<proteinExistence type="predicted"/>
<dbReference type="AlphaFoldDB" id="A0A645DH22"/>
<dbReference type="EMBL" id="VSSQ01035804">
    <property type="protein sequence ID" value="MPM88123.1"/>
    <property type="molecule type" value="Genomic_DNA"/>
</dbReference>
<gene>
    <name evidence="1" type="ORF">SDC9_135224</name>
</gene>